<dbReference type="Proteomes" id="UP000274212">
    <property type="component" value="Unassembled WGS sequence"/>
</dbReference>
<organism evidence="2 3">
    <name type="scientific">Pseudomonas syringae pv. coriandricola</name>
    <dbReference type="NCBI Taxonomy" id="264453"/>
    <lineage>
        <taxon>Bacteria</taxon>
        <taxon>Pseudomonadati</taxon>
        <taxon>Pseudomonadota</taxon>
        <taxon>Gammaproteobacteria</taxon>
        <taxon>Pseudomonadales</taxon>
        <taxon>Pseudomonadaceae</taxon>
        <taxon>Pseudomonas</taxon>
    </lineage>
</organism>
<comment type="caution">
    <text evidence="2">The sequence shown here is derived from an EMBL/GenBank/DDBJ whole genome shotgun (WGS) entry which is preliminary data.</text>
</comment>
<evidence type="ECO:0000313" key="3">
    <source>
        <dbReference type="Proteomes" id="UP000274212"/>
    </source>
</evidence>
<accession>A0A3M4UDA8</accession>
<dbReference type="AlphaFoldDB" id="A0A3M4UDA8"/>
<feature type="region of interest" description="Disordered" evidence="1">
    <location>
        <begin position="73"/>
        <end position="94"/>
    </location>
</feature>
<name>A0A3M4UDA8_9PSED</name>
<sequence>MWHPFFFDSHNSALKEKSSANVTKTIKTKQEVHMQNASRWVLAGVLGTSTAVSQAATLEERMAAFEAVPALLKGVQPQPNSNPRRSPGSCSKSNWPTLLCSLRRLLWHPLWRPDRRLPWMSAWQNSKPAN</sequence>
<reference evidence="2 3" key="1">
    <citation type="submission" date="2018-08" db="EMBL/GenBank/DDBJ databases">
        <title>Recombination of ecologically and evolutionarily significant loci maintains genetic cohesion in the Pseudomonas syringae species complex.</title>
        <authorList>
            <person name="Dillon M."/>
            <person name="Thakur S."/>
            <person name="Almeida R.N.D."/>
            <person name="Weir B.S."/>
            <person name="Guttman D.S."/>
        </authorList>
    </citation>
    <scope>NUCLEOTIDE SEQUENCE [LARGE SCALE GENOMIC DNA]</scope>
    <source>
        <strain evidence="2 3">ICMP 9829</strain>
    </source>
</reference>
<dbReference type="EMBL" id="RBTT01000087">
    <property type="protein sequence ID" value="RMU10637.1"/>
    <property type="molecule type" value="Genomic_DNA"/>
</dbReference>
<feature type="compositionally biased region" description="Polar residues" evidence="1">
    <location>
        <begin position="77"/>
        <end position="94"/>
    </location>
</feature>
<evidence type="ECO:0000256" key="1">
    <source>
        <dbReference type="SAM" id="MobiDB-lite"/>
    </source>
</evidence>
<protein>
    <submittedName>
        <fullName evidence="2">Sucrose porin</fullName>
    </submittedName>
</protein>
<proteinExistence type="predicted"/>
<gene>
    <name evidence="2" type="ORF">ALP36_00872</name>
</gene>
<evidence type="ECO:0000313" key="2">
    <source>
        <dbReference type="EMBL" id="RMU10637.1"/>
    </source>
</evidence>